<dbReference type="PANTHER" id="PTHR35800:SF1">
    <property type="entry name" value="RNA-BINDING PROTEIN KHPB"/>
    <property type="match status" value="1"/>
</dbReference>
<protein>
    <recommendedName>
        <fullName evidence="6">RNA-binding protein KhpB</fullName>
    </recommendedName>
    <alternativeName>
        <fullName evidence="6">RNA-binding protein EloR</fullName>
    </alternativeName>
</protein>
<evidence type="ECO:0000256" key="3">
    <source>
        <dbReference type="ARBA" id="ARBA00022960"/>
    </source>
</evidence>
<dbReference type="Gene3D" id="3.30.1370.50">
    <property type="entry name" value="R3H-like domain"/>
    <property type="match status" value="1"/>
</dbReference>
<keyword evidence="5 6" id="KW-0961">Cell wall biogenesis/degradation</keyword>
<evidence type="ECO:0000256" key="6">
    <source>
        <dbReference type="HAMAP-Rule" id="MF_00867"/>
    </source>
</evidence>
<evidence type="ECO:0000256" key="4">
    <source>
        <dbReference type="ARBA" id="ARBA00023186"/>
    </source>
</evidence>
<dbReference type="Gene3D" id="3.30.300.20">
    <property type="match status" value="1"/>
</dbReference>
<dbReference type="SMART" id="SM01245">
    <property type="entry name" value="Jag_N"/>
    <property type="match status" value="1"/>
</dbReference>
<comment type="caution">
    <text evidence="6">Lacks conserved residue(s) required for the propagation of feature annotation.</text>
</comment>
<dbReference type="InterPro" id="IPR034079">
    <property type="entry name" value="R3H_KhpB"/>
</dbReference>
<keyword evidence="1 6" id="KW-0963">Cytoplasm</keyword>
<dbReference type="InterPro" id="IPR038008">
    <property type="entry name" value="Jag_KH"/>
</dbReference>
<comment type="subunit">
    <text evidence="6">Forms a complex with KhpA.</text>
</comment>
<comment type="domain">
    <text evidence="6">Has an N-terminal Jag-N domain and 2 RNA-binding domains (KH and R3H).</text>
</comment>
<comment type="similarity">
    <text evidence="6">Belongs to the KhpB RNA-binding protein family.</text>
</comment>
<dbReference type="PROSITE" id="PS51061">
    <property type="entry name" value="R3H"/>
    <property type="match status" value="1"/>
</dbReference>
<keyword evidence="3 6" id="KW-0133">Cell shape</keyword>
<dbReference type="CDD" id="cd02414">
    <property type="entry name" value="KH-II_Jag"/>
    <property type="match status" value="1"/>
</dbReference>
<dbReference type="Gene3D" id="3.30.30.80">
    <property type="entry name" value="probable RNA-binding protein from clostridium symbiosum atcc 14940"/>
    <property type="match status" value="1"/>
</dbReference>
<gene>
    <name evidence="6" type="primary">khpB</name>
    <name evidence="6" type="synonym">eloR</name>
    <name evidence="8" type="ORF">JOC27_000225</name>
</gene>
<dbReference type="InterPro" id="IPR032782">
    <property type="entry name" value="KhpB_N"/>
</dbReference>
<evidence type="ECO:0000313" key="9">
    <source>
        <dbReference type="Proteomes" id="UP000823201"/>
    </source>
</evidence>
<sequence length="212" mass="23885">MREVTKYGKTVDEAVSFALDELNASADQVTIHVLEKPRVGFLGIGLRRALVHVTLKKTPFDFGIEYLENVIEKMNVNANVQVIDRNNRLCHCLFSGRQASELIGRHGRTINALQLLANQVVNEQAAHQMHLLVDAENFREQRKKALIALAGRMADRVARSGHTYQFPPMPAFERKMIHRVLSNHRGVKTFSSGNDPHRCVVITKNKAVQANI</sequence>
<evidence type="ECO:0000259" key="7">
    <source>
        <dbReference type="PROSITE" id="PS51061"/>
    </source>
</evidence>
<proteinExistence type="inferred from homology"/>
<dbReference type="SMART" id="SM00393">
    <property type="entry name" value="R3H"/>
    <property type="match status" value="1"/>
</dbReference>
<dbReference type="Pfam" id="PF14804">
    <property type="entry name" value="Jag_N"/>
    <property type="match status" value="1"/>
</dbReference>
<dbReference type="InterPro" id="IPR036867">
    <property type="entry name" value="R3H_dom_sf"/>
</dbReference>
<dbReference type="Pfam" id="PF01424">
    <property type="entry name" value="R3H"/>
    <property type="match status" value="1"/>
</dbReference>
<dbReference type="Proteomes" id="UP000823201">
    <property type="component" value="Unassembled WGS sequence"/>
</dbReference>
<keyword evidence="2 6" id="KW-0694">RNA-binding</keyword>
<dbReference type="InterPro" id="IPR015946">
    <property type="entry name" value="KH_dom-like_a/b"/>
</dbReference>
<dbReference type="Pfam" id="PF13083">
    <property type="entry name" value="KH_KhpA-B"/>
    <property type="match status" value="1"/>
</dbReference>
<evidence type="ECO:0000313" key="8">
    <source>
        <dbReference type="EMBL" id="MBM7656788.1"/>
    </source>
</evidence>
<reference evidence="8 9" key="1">
    <citation type="submission" date="2021-01" db="EMBL/GenBank/DDBJ databases">
        <title>Genomic Encyclopedia of Type Strains, Phase IV (KMG-IV): sequencing the most valuable type-strain genomes for metagenomic binning, comparative biology and taxonomic classification.</title>
        <authorList>
            <person name="Goeker M."/>
        </authorList>
    </citation>
    <scope>NUCLEOTIDE SEQUENCE [LARGE SCALE GENOMIC DNA]</scope>
    <source>
        <strain evidence="8 9">DSM 100968</strain>
    </source>
</reference>
<dbReference type="NCBIfam" id="NF041568">
    <property type="entry name" value="Jag_EloR"/>
    <property type="match status" value="1"/>
</dbReference>
<keyword evidence="4 6" id="KW-0143">Chaperone</keyword>
<dbReference type="EMBL" id="JAFBEV010000002">
    <property type="protein sequence ID" value="MBM7656788.1"/>
    <property type="molecule type" value="Genomic_DNA"/>
</dbReference>
<dbReference type="HAMAP" id="MF_00867">
    <property type="entry name" value="KhpB"/>
    <property type="match status" value="1"/>
</dbReference>
<comment type="subcellular location">
    <subcellularLocation>
        <location evidence="6">Cytoplasm</location>
    </subcellularLocation>
</comment>
<feature type="domain" description="R3H" evidence="7">
    <location>
        <begin position="140"/>
        <end position="206"/>
    </location>
</feature>
<evidence type="ECO:0000256" key="5">
    <source>
        <dbReference type="ARBA" id="ARBA00023316"/>
    </source>
</evidence>
<evidence type="ECO:0000256" key="2">
    <source>
        <dbReference type="ARBA" id="ARBA00022884"/>
    </source>
</evidence>
<dbReference type="RefSeq" id="WP_205005157.1">
    <property type="nucleotide sequence ID" value="NZ_CBCRXA010000002.1"/>
</dbReference>
<evidence type="ECO:0000256" key="1">
    <source>
        <dbReference type="ARBA" id="ARBA00022490"/>
    </source>
</evidence>
<comment type="function">
    <text evidence="6">A probable RNA chaperone. Forms a complex with KhpA which binds to cellular RNA and controls its expression. Plays a role in peptidoglycan (PG) homeostasis and cell length regulation.</text>
</comment>
<accession>A0ABS2Q4Y2</accession>
<name>A0ABS2Q4Y2_9BACL</name>
<organism evidence="8 9">
    <name type="scientific">Sporolactobacillus spathodeae</name>
    <dbReference type="NCBI Taxonomy" id="1465502"/>
    <lineage>
        <taxon>Bacteria</taxon>
        <taxon>Bacillati</taxon>
        <taxon>Bacillota</taxon>
        <taxon>Bacilli</taxon>
        <taxon>Bacillales</taxon>
        <taxon>Sporolactobacillaceae</taxon>
        <taxon>Sporolactobacillus</taxon>
    </lineage>
</organism>
<dbReference type="InterPro" id="IPR039247">
    <property type="entry name" value="KhpB"/>
</dbReference>
<dbReference type="SUPFAM" id="SSF82708">
    <property type="entry name" value="R3H domain"/>
    <property type="match status" value="1"/>
</dbReference>
<dbReference type="InterPro" id="IPR038247">
    <property type="entry name" value="Jag_N_dom_sf"/>
</dbReference>
<dbReference type="PANTHER" id="PTHR35800">
    <property type="entry name" value="PROTEIN JAG"/>
    <property type="match status" value="1"/>
</dbReference>
<keyword evidence="9" id="KW-1185">Reference proteome</keyword>
<comment type="caution">
    <text evidence="8">The sequence shown here is derived from an EMBL/GenBank/DDBJ whole genome shotgun (WGS) entry which is preliminary data.</text>
</comment>
<dbReference type="InterPro" id="IPR001374">
    <property type="entry name" value="R3H_dom"/>
</dbReference>
<dbReference type="CDD" id="cd02644">
    <property type="entry name" value="R3H_jag"/>
    <property type="match status" value="1"/>
</dbReference>